<accession>A0AA40LLH3</accession>
<sequence length="189" mass="20712">MLESTSELLICFRNTWNLVGRQGSDGDGRLLQWWSQCKGHWPTSAQLSPRGRERDRELETLMREKHRSAASCTPPTGDVPAAKSLAWNWSSEQSGAFVSLLIEKVHPYSVASPLRCAPPYLCLPQLLGPVHKFVAPWGPLAWPVELGRNRLSDIPRGPGLRKGEGQAEGPHQCTIGAGRDTGDGGTHSQ</sequence>
<dbReference type="AlphaFoldDB" id="A0AA40LLH3"/>
<organism evidence="2 3">
    <name type="scientific">Cnephaeus nilssonii</name>
    <name type="common">Northern bat</name>
    <name type="synonym">Eptesicus nilssonii</name>
    <dbReference type="NCBI Taxonomy" id="3371016"/>
    <lineage>
        <taxon>Eukaryota</taxon>
        <taxon>Metazoa</taxon>
        <taxon>Chordata</taxon>
        <taxon>Craniata</taxon>
        <taxon>Vertebrata</taxon>
        <taxon>Euteleostomi</taxon>
        <taxon>Mammalia</taxon>
        <taxon>Eutheria</taxon>
        <taxon>Laurasiatheria</taxon>
        <taxon>Chiroptera</taxon>
        <taxon>Yangochiroptera</taxon>
        <taxon>Vespertilionidae</taxon>
        <taxon>Cnephaeus</taxon>
    </lineage>
</organism>
<dbReference type="Proteomes" id="UP001177744">
    <property type="component" value="Unassembled WGS sequence"/>
</dbReference>
<feature type="region of interest" description="Disordered" evidence="1">
    <location>
        <begin position="155"/>
        <end position="189"/>
    </location>
</feature>
<proteinExistence type="predicted"/>
<comment type="caution">
    <text evidence="2">The sequence shown here is derived from an EMBL/GenBank/DDBJ whole genome shotgun (WGS) entry which is preliminary data.</text>
</comment>
<reference evidence="2" key="1">
    <citation type="submission" date="2023-06" db="EMBL/GenBank/DDBJ databases">
        <title>Reference genome for the Northern bat (Eptesicus nilssonii), a most northern bat species.</title>
        <authorList>
            <person name="Laine V.N."/>
            <person name="Pulliainen A.T."/>
            <person name="Lilley T.M."/>
        </authorList>
    </citation>
    <scope>NUCLEOTIDE SEQUENCE</scope>
    <source>
        <strain evidence="2">BLF_Eptnil</strain>
        <tissue evidence="2">Kidney</tissue>
    </source>
</reference>
<evidence type="ECO:0000256" key="1">
    <source>
        <dbReference type="SAM" id="MobiDB-lite"/>
    </source>
</evidence>
<keyword evidence="3" id="KW-1185">Reference proteome</keyword>
<dbReference type="EMBL" id="JAULJE010000011">
    <property type="protein sequence ID" value="KAK1337425.1"/>
    <property type="molecule type" value="Genomic_DNA"/>
</dbReference>
<protein>
    <submittedName>
        <fullName evidence="2">Uncharacterized protein</fullName>
    </submittedName>
</protein>
<evidence type="ECO:0000313" key="3">
    <source>
        <dbReference type="Proteomes" id="UP001177744"/>
    </source>
</evidence>
<evidence type="ECO:0000313" key="2">
    <source>
        <dbReference type="EMBL" id="KAK1337425.1"/>
    </source>
</evidence>
<gene>
    <name evidence="2" type="ORF">QTO34_002051</name>
</gene>
<name>A0AA40LLH3_CNENI</name>